<reference evidence="1 3" key="2">
    <citation type="journal article" date="2022" name="Res Sq">
        <title>Evolution of multicellular longitudinally dividing oral cavity symbionts (Neisseriaceae).</title>
        <authorList>
            <person name="Nyongesa S."/>
            <person name="Weber P."/>
            <person name="Bernet E."/>
            <person name="Pullido F."/>
            <person name="Nieckarz M."/>
            <person name="Delaby M."/>
            <person name="Nieves C."/>
            <person name="Viehboeck T."/>
            <person name="Krause N."/>
            <person name="Rivera-Millot A."/>
            <person name="Nakamura A."/>
            <person name="Vischer N."/>
            <person name="VanNieuwenhze M."/>
            <person name="Brun Y."/>
            <person name="Cava F."/>
            <person name="Bulgheresi S."/>
            <person name="Veyrier F."/>
        </authorList>
    </citation>
    <scope>NUCLEOTIDE SEQUENCE [LARGE SCALE GENOMIC DNA]</scope>
    <source>
        <strain evidence="1 3">SN4</strain>
    </source>
</reference>
<evidence type="ECO:0000313" key="2">
    <source>
        <dbReference type="EMBL" id="UOO89545.1"/>
    </source>
</evidence>
<protein>
    <submittedName>
        <fullName evidence="1">Uncharacterized protein</fullName>
    </submittedName>
</protein>
<accession>A0ABY4E0S8</accession>
<sequence>MTAIAKAAGKRFEVTKDGKHISFHKTMEAACEAVSAMDLTWTRQVTRYPAVPITYNNRRD</sequence>
<gene>
    <name evidence="2" type="ORF">LVJ82_00755</name>
    <name evidence="1" type="ORF">LVJ82_16905</name>
</gene>
<name>A0ABY4E0S8_9NEIS</name>
<dbReference type="EMBL" id="CP091511">
    <property type="protein sequence ID" value="UOO89545.1"/>
    <property type="molecule type" value="Genomic_DNA"/>
</dbReference>
<keyword evidence="3" id="KW-1185">Reference proteome</keyword>
<evidence type="ECO:0000313" key="1">
    <source>
        <dbReference type="EMBL" id="UOO89099.1"/>
    </source>
</evidence>
<reference evidence="1" key="1">
    <citation type="submission" date="2021-12" db="EMBL/GenBank/DDBJ databases">
        <authorList>
            <person name="Veyrier F.J."/>
        </authorList>
    </citation>
    <scope>NUCLEOTIDE SEQUENCE</scope>
    <source>
        <strain evidence="1">SN4</strain>
    </source>
</reference>
<organism evidence="1 3">
    <name type="scientific">Vitreoscilla massiliensis</name>
    <dbReference type="NCBI Taxonomy" id="1689272"/>
    <lineage>
        <taxon>Bacteria</taxon>
        <taxon>Pseudomonadati</taxon>
        <taxon>Pseudomonadota</taxon>
        <taxon>Betaproteobacteria</taxon>
        <taxon>Neisseriales</taxon>
        <taxon>Neisseriaceae</taxon>
        <taxon>Vitreoscilla</taxon>
    </lineage>
</organism>
<proteinExistence type="predicted"/>
<dbReference type="EMBL" id="CP091511">
    <property type="protein sequence ID" value="UOO89099.1"/>
    <property type="molecule type" value="Genomic_DNA"/>
</dbReference>
<dbReference type="RefSeq" id="WP_058356805.1">
    <property type="nucleotide sequence ID" value="NZ_CABKVG010000010.1"/>
</dbReference>
<evidence type="ECO:0000313" key="3">
    <source>
        <dbReference type="Proteomes" id="UP000832011"/>
    </source>
</evidence>
<dbReference type="Proteomes" id="UP000832011">
    <property type="component" value="Chromosome"/>
</dbReference>